<dbReference type="PIRSF" id="PIRSF004690">
    <property type="entry name" value="DmsD"/>
    <property type="match status" value="1"/>
</dbReference>
<dbReference type="EMBL" id="CP123498">
    <property type="protein sequence ID" value="WGL96813.1"/>
    <property type="molecule type" value="Genomic_DNA"/>
</dbReference>
<evidence type="ECO:0000313" key="3">
    <source>
        <dbReference type="EMBL" id="WGM02813.1"/>
    </source>
</evidence>
<dbReference type="InterPro" id="IPR036411">
    <property type="entry name" value="TorD-like_sf"/>
</dbReference>
<dbReference type="RefSeq" id="WP_280625976.1">
    <property type="nucleotide sequence ID" value="NZ_CP123498.1"/>
</dbReference>
<dbReference type="Gene3D" id="1.10.3480.10">
    <property type="entry name" value="TorD-like"/>
    <property type="match status" value="1"/>
</dbReference>
<dbReference type="Proteomes" id="UP001177597">
    <property type="component" value="Chromosome"/>
</dbReference>
<organism evidence="2 4">
    <name type="scientific">Arsenophonus nasoniae</name>
    <name type="common">son-killer infecting Nasonia vitripennis</name>
    <dbReference type="NCBI Taxonomy" id="638"/>
    <lineage>
        <taxon>Bacteria</taxon>
        <taxon>Pseudomonadati</taxon>
        <taxon>Pseudomonadota</taxon>
        <taxon>Gammaproteobacteria</taxon>
        <taxon>Enterobacterales</taxon>
        <taxon>Morganellaceae</taxon>
        <taxon>Arsenophonus</taxon>
    </lineage>
</organism>
<dbReference type="PANTHER" id="PTHR34227:SF13">
    <property type="entry name" value="TAT PROOFREADING CHAPERONE DMSD-RELATED"/>
    <property type="match status" value="1"/>
</dbReference>
<proteinExistence type="predicted"/>
<dbReference type="SUPFAM" id="SSF89155">
    <property type="entry name" value="TorD-like"/>
    <property type="match status" value="1"/>
</dbReference>
<protein>
    <submittedName>
        <fullName evidence="2">Molecular chaperone</fullName>
    </submittedName>
</protein>
<keyword evidence="1" id="KW-0143">Chaperone</keyword>
<dbReference type="AlphaFoldDB" id="A0AA95K8X7"/>
<dbReference type="Proteomes" id="UP001177595">
    <property type="component" value="Chromosome"/>
</dbReference>
<dbReference type="InterPro" id="IPR020945">
    <property type="entry name" value="DMSO/NO3_reduct_chaperone"/>
</dbReference>
<sequence length="198" mass="22975">MLLNTSILRILGACFYYSPDSPSVKSLIPLMPFLVELFPWPDSQKIKKLTKEIAKQDFKLLYYDFSILFEGQGNMPAPPWGSVYLDPEKIVMGISTQAYQQFLSLHSIAVESDQNEPTDQFGLMLLAAVYLLERNKKIIAIELIEQHLLPWAYRYLSLIQMTKLEHTFYRNLAAISEEYLKTIEQQLNLIAPKRQLFH</sequence>
<evidence type="ECO:0000313" key="4">
    <source>
        <dbReference type="Proteomes" id="UP001177597"/>
    </source>
</evidence>
<dbReference type="InterPro" id="IPR050289">
    <property type="entry name" value="TorD/DmsD_chaperones"/>
</dbReference>
<dbReference type="EMBL" id="CP123504">
    <property type="protein sequence ID" value="WGM02813.1"/>
    <property type="molecule type" value="Genomic_DNA"/>
</dbReference>
<reference evidence="2" key="1">
    <citation type="submission" date="2023-04" db="EMBL/GenBank/DDBJ databases">
        <title>Genome dynamics across the evolutionary transition to endosymbiosis.</title>
        <authorList>
            <person name="Siozios S."/>
            <person name="Nadal-Jimenez P."/>
            <person name="Azagi T."/>
            <person name="Sprong H."/>
            <person name="Frost C.L."/>
            <person name="Parratt S.R."/>
            <person name="Taylor G."/>
            <person name="Brettell L."/>
            <person name="Lew K.C."/>
            <person name="Croft L."/>
            <person name="King K.C."/>
            <person name="Brockhurst M.A."/>
            <person name="Hypsa V."/>
            <person name="Novakova E."/>
            <person name="Darby A.C."/>
            <person name="Hurst G.D.D."/>
        </authorList>
    </citation>
    <scope>NUCLEOTIDE SEQUENCE</scope>
    <source>
        <strain evidence="2">AIh</strain>
        <strain evidence="3">APv</strain>
    </source>
</reference>
<dbReference type="PANTHER" id="PTHR34227">
    <property type="entry name" value="CHAPERONE PROTEIN YCDY"/>
    <property type="match status" value="1"/>
</dbReference>
<dbReference type="InterPro" id="IPR026269">
    <property type="entry name" value="DmsD-type"/>
</dbReference>
<evidence type="ECO:0000256" key="1">
    <source>
        <dbReference type="ARBA" id="ARBA00023186"/>
    </source>
</evidence>
<gene>
    <name evidence="2" type="ORF">QE207_09925</name>
    <name evidence="3" type="ORF">QE210_07000</name>
</gene>
<evidence type="ECO:0000313" key="2">
    <source>
        <dbReference type="EMBL" id="WGL96813.1"/>
    </source>
</evidence>
<accession>A0AA95K8X7</accession>
<name>A0AA95K8X7_9GAMM</name>
<dbReference type="Pfam" id="PF02613">
    <property type="entry name" value="Nitrate_red_del"/>
    <property type="match status" value="1"/>
</dbReference>